<dbReference type="GO" id="GO:0005789">
    <property type="term" value="C:endoplasmic reticulum membrane"/>
    <property type="evidence" value="ECO:0007669"/>
    <property type="project" value="UniProtKB-SubCell"/>
</dbReference>
<evidence type="ECO:0000256" key="3">
    <source>
        <dbReference type="ARBA" id="ARBA00022989"/>
    </source>
</evidence>
<feature type="chain" id="PRO_5044001708" description="Protein-S-isoprenylcysteine O-methyltransferase" evidence="6">
    <location>
        <begin position="21"/>
        <end position="247"/>
    </location>
</feature>
<reference evidence="7 8" key="1">
    <citation type="submission" date="2024-01" db="EMBL/GenBank/DDBJ databases">
        <title>A draft genome for a cacao thread blight-causing isolate of Paramarasmius palmivorus.</title>
        <authorList>
            <person name="Baruah I.K."/>
            <person name="Bukari Y."/>
            <person name="Amoako-Attah I."/>
            <person name="Meinhardt L.W."/>
            <person name="Bailey B.A."/>
            <person name="Cohen S.P."/>
        </authorList>
    </citation>
    <scope>NUCLEOTIDE SEQUENCE [LARGE SCALE GENOMIC DNA]</scope>
    <source>
        <strain evidence="7 8">GH-12</strain>
    </source>
</reference>
<dbReference type="EMBL" id="JAYKXP010000002">
    <property type="protein sequence ID" value="KAK7061090.1"/>
    <property type="molecule type" value="Genomic_DNA"/>
</dbReference>
<dbReference type="Pfam" id="PF04140">
    <property type="entry name" value="ICMT"/>
    <property type="match status" value="1"/>
</dbReference>
<comment type="catalytic activity">
    <reaction evidence="5">
        <text>[protein]-C-terminal S-[(2E,6E)-farnesyl]-L-cysteine + S-adenosyl-L-methionine = [protein]-C-terminal S-[(2E,6E)-farnesyl]-L-cysteine methyl ester + S-adenosyl-L-homocysteine</text>
        <dbReference type="Rhea" id="RHEA:21672"/>
        <dbReference type="Rhea" id="RHEA-COMP:12125"/>
        <dbReference type="Rhea" id="RHEA-COMP:12126"/>
        <dbReference type="ChEBI" id="CHEBI:57856"/>
        <dbReference type="ChEBI" id="CHEBI:59789"/>
        <dbReference type="ChEBI" id="CHEBI:90510"/>
        <dbReference type="ChEBI" id="CHEBI:90511"/>
        <dbReference type="EC" id="2.1.1.100"/>
    </reaction>
</comment>
<dbReference type="GO" id="GO:0004671">
    <property type="term" value="F:protein C-terminal S-isoprenylcysteine carboxyl O-methyltransferase activity"/>
    <property type="evidence" value="ECO:0007669"/>
    <property type="project" value="UniProtKB-EC"/>
</dbReference>
<name>A0AAW0E796_9AGAR</name>
<dbReference type="GO" id="GO:0032259">
    <property type="term" value="P:methylation"/>
    <property type="evidence" value="ECO:0007669"/>
    <property type="project" value="UniProtKB-KW"/>
</dbReference>
<comment type="subcellular location">
    <subcellularLocation>
        <location evidence="5">Endoplasmic reticulum membrane</location>
        <topology evidence="5">Multi-pass membrane protein</topology>
    </subcellularLocation>
    <subcellularLocation>
        <location evidence="1">Membrane</location>
        <topology evidence="1">Multi-pass membrane protein</topology>
    </subcellularLocation>
</comment>
<feature type="transmembrane region" description="Helical" evidence="5">
    <location>
        <begin position="68"/>
        <end position="88"/>
    </location>
</feature>
<comment type="caution">
    <text evidence="5">Lacks conserved residue(s) required for the propagation of feature annotation.</text>
</comment>
<protein>
    <recommendedName>
        <fullName evidence="5">Protein-S-isoprenylcysteine O-methyltransferase</fullName>
        <ecNumber evidence="5">2.1.1.100</ecNumber>
    </recommendedName>
</protein>
<comment type="caution">
    <text evidence="7">The sequence shown here is derived from an EMBL/GenBank/DDBJ whole genome shotgun (WGS) entry which is preliminary data.</text>
</comment>
<organism evidence="7 8">
    <name type="scientific">Paramarasmius palmivorus</name>
    <dbReference type="NCBI Taxonomy" id="297713"/>
    <lineage>
        <taxon>Eukaryota</taxon>
        <taxon>Fungi</taxon>
        <taxon>Dikarya</taxon>
        <taxon>Basidiomycota</taxon>
        <taxon>Agaricomycotina</taxon>
        <taxon>Agaricomycetes</taxon>
        <taxon>Agaricomycetidae</taxon>
        <taxon>Agaricales</taxon>
        <taxon>Marasmiineae</taxon>
        <taxon>Marasmiaceae</taxon>
        <taxon>Paramarasmius</taxon>
    </lineage>
</organism>
<evidence type="ECO:0000313" key="8">
    <source>
        <dbReference type="Proteomes" id="UP001383192"/>
    </source>
</evidence>
<keyword evidence="5" id="KW-0808">Transferase</keyword>
<dbReference type="AlphaFoldDB" id="A0AAW0E796"/>
<feature type="signal peptide" evidence="6">
    <location>
        <begin position="1"/>
        <end position="20"/>
    </location>
</feature>
<evidence type="ECO:0000256" key="1">
    <source>
        <dbReference type="ARBA" id="ARBA00004141"/>
    </source>
</evidence>
<dbReference type="PANTHER" id="PTHR12714">
    <property type="entry name" value="PROTEIN-S ISOPRENYLCYSTEINE O-METHYLTRANSFERASE"/>
    <property type="match status" value="1"/>
</dbReference>
<dbReference type="InterPro" id="IPR007269">
    <property type="entry name" value="ICMT_MeTrfase"/>
</dbReference>
<sequence length="247" mass="28003">MDRPIYSLFRLPLIAGAAWAINVTMTPPNPPPSPEQRVQPSIMERKLGFSTLIPTLAKVRRIMHYTSLVILIWVFFICESSTIVVGQFRPLQRLPFVTPVSVVASAMALSGGLIRRSCYNYLSKLFTFDLAILPDHRLITSGPYSVVRHPSYSGAILSGVGTAMLFLGTRGSWLGRVFRAGIRKCKDMAGYKSGHFVYDTGQRYRVVWTVILVPRARKEDEMMKSQFGKEWEEWSPAFRWRLVPGIF</sequence>
<evidence type="ECO:0000313" key="7">
    <source>
        <dbReference type="EMBL" id="KAK7061090.1"/>
    </source>
</evidence>
<accession>A0AAW0E796</accession>
<dbReference type="EC" id="2.1.1.100" evidence="5"/>
<evidence type="ECO:0000256" key="6">
    <source>
        <dbReference type="SAM" id="SignalP"/>
    </source>
</evidence>
<comment type="similarity">
    <text evidence="5">Belongs to the class VI-like SAM-binding methyltransferase superfamily. Isoprenylcysteine carboxyl methyltransferase family.</text>
</comment>
<dbReference type="Proteomes" id="UP001383192">
    <property type="component" value="Unassembled WGS sequence"/>
</dbReference>
<keyword evidence="3 5" id="KW-1133">Transmembrane helix</keyword>
<keyword evidence="4 5" id="KW-0472">Membrane</keyword>
<evidence type="ECO:0000256" key="5">
    <source>
        <dbReference type="RuleBase" id="RU362022"/>
    </source>
</evidence>
<evidence type="ECO:0000256" key="2">
    <source>
        <dbReference type="ARBA" id="ARBA00022692"/>
    </source>
</evidence>
<keyword evidence="6" id="KW-0732">Signal</keyword>
<proteinExistence type="inferred from homology"/>
<evidence type="ECO:0000256" key="4">
    <source>
        <dbReference type="ARBA" id="ARBA00023136"/>
    </source>
</evidence>
<dbReference type="Gene3D" id="1.20.120.1630">
    <property type="match status" value="1"/>
</dbReference>
<gene>
    <name evidence="7" type="ORF">VNI00_000825</name>
</gene>
<keyword evidence="2 5" id="KW-0812">Transmembrane</keyword>
<dbReference type="PANTHER" id="PTHR12714:SF9">
    <property type="entry name" value="PROTEIN-S-ISOPRENYLCYSTEINE O-METHYLTRANSFERASE"/>
    <property type="match status" value="1"/>
</dbReference>
<keyword evidence="8" id="KW-1185">Reference proteome</keyword>
<keyword evidence="5" id="KW-0256">Endoplasmic reticulum</keyword>
<keyword evidence="5" id="KW-0489">Methyltransferase</keyword>
<keyword evidence="5" id="KW-0949">S-adenosyl-L-methionine</keyword>